<feature type="domain" description="Glycosyltransferase subfamily 4-like N-terminal" evidence="2">
    <location>
        <begin position="117"/>
        <end position="204"/>
    </location>
</feature>
<proteinExistence type="predicted"/>
<feature type="domain" description="Glycosyl transferase family 1" evidence="1">
    <location>
        <begin position="214"/>
        <end position="375"/>
    </location>
</feature>
<comment type="caution">
    <text evidence="3">The sequence shown here is derived from an EMBL/GenBank/DDBJ whole genome shotgun (WGS) entry which is preliminary data.</text>
</comment>
<protein>
    <submittedName>
        <fullName evidence="3">Glycosyltransferase</fullName>
        <ecNumber evidence="3">2.4.-.-</ecNumber>
    </submittedName>
</protein>
<dbReference type="InterPro" id="IPR050194">
    <property type="entry name" value="Glycosyltransferase_grp1"/>
</dbReference>
<keyword evidence="4" id="KW-1185">Reference proteome</keyword>
<name>A0ABW8TUG6_9CLOT</name>
<dbReference type="Pfam" id="PF13439">
    <property type="entry name" value="Glyco_transf_4"/>
    <property type="match status" value="1"/>
</dbReference>
<accession>A0ABW8TUG6</accession>
<gene>
    <name evidence="3" type="ORF">ACJDUH_12390</name>
</gene>
<evidence type="ECO:0000259" key="2">
    <source>
        <dbReference type="Pfam" id="PF13439"/>
    </source>
</evidence>
<reference evidence="3 4" key="1">
    <citation type="submission" date="2024-11" db="EMBL/GenBank/DDBJ databases">
        <authorList>
            <person name="Heng Y.C."/>
            <person name="Lim A.C.H."/>
            <person name="Lee J.K.Y."/>
            <person name="Kittelmann S."/>
        </authorList>
    </citation>
    <scope>NUCLEOTIDE SEQUENCE [LARGE SCALE GENOMIC DNA]</scope>
    <source>
        <strain evidence="3 4">WILCCON 0202</strain>
    </source>
</reference>
<dbReference type="RefSeq" id="WP_406765512.1">
    <property type="nucleotide sequence ID" value="NZ_JBJHZY010000002.1"/>
</dbReference>
<dbReference type="Gene3D" id="3.40.50.2000">
    <property type="entry name" value="Glycogen Phosphorylase B"/>
    <property type="match status" value="2"/>
</dbReference>
<keyword evidence="3" id="KW-0808">Transferase</keyword>
<dbReference type="PANTHER" id="PTHR45947:SF15">
    <property type="entry name" value="TEICHURONIC ACID BIOSYNTHESIS GLYCOSYLTRANSFERASE TUAC-RELATED"/>
    <property type="match status" value="1"/>
</dbReference>
<dbReference type="Pfam" id="PF00534">
    <property type="entry name" value="Glycos_transf_1"/>
    <property type="match status" value="1"/>
</dbReference>
<dbReference type="EC" id="2.4.-.-" evidence="3"/>
<sequence length="396" mass="45824">MNVLYLTSMYPVSSNYNGGIFITQRVKALNKLGIKVIPVAIIQKDTTIYHLFKKYIFKSNNIYDFINYGEEEYVQDDIKYNVVYYKVGIITKIVNYILGDSYITKKIAKSVSKSNYYFDIIHAHWLHRTGSVARIIGLKSQKPYFVTCHGSDVNYILNNKKIRYQAIRTLHEATEVEFVSKKLLHTAQKYGYKGNNYEIIPNGIWIDKFIRVHKKNTNNTIKKIGFVGNLIDVKRADKLGKIISNIVNGYEKEIEIIIVGSGKYEEQLKVELKHYNVKFYGSVNYSIIPDIMSQLDLLILPSRNEGWPCVVLEAHICGVPVIGSDRGGIPEAINNNDFIVNEDINFEERFSSRVIQYLNNQIFVDKNQLINRAKEFDWTLLQKKSCENYNRGVKCY</sequence>
<dbReference type="GO" id="GO:0016757">
    <property type="term" value="F:glycosyltransferase activity"/>
    <property type="evidence" value="ECO:0007669"/>
    <property type="project" value="UniProtKB-KW"/>
</dbReference>
<evidence type="ECO:0000313" key="3">
    <source>
        <dbReference type="EMBL" id="MFL0268891.1"/>
    </source>
</evidence>
<dbReference type="SUPFAM" id="SSF53756">
    <property type="entry name" value="UDP-Glycosyltransferase/glycogen phosphorylase"/>
    <property type="match status" value="1"/>
</dbReference>
<organism evidence="3 4">
    <name type="scientific">Candidatus Clostridium radicumherbarum</name>
    <dbReference type="NCBI Taxonomy" id="3381662"/>
    <lineage>
        <taxon>Bacteria</taxon>
        <taxon>Bacillati</taxon>
        <taxon>Bacillota</taxon>
        <taxon>Clostridia</taxon>
        <taxon>Eubacteriales</taxon>
        <taxon>Clostridiaceae</taxon>
        <taxon>Clostridium</taxon>
    </lineage>
</organism>
<dbReference type="Proteomes" id="UP001623661">
    <property type="component" value="Unassembled WGS sequence"/>
</dbReference>
<keyword evidence="3" id="KW-0328">Glycosyltransferase</keyword>
<dbReference type="InterPro" id="IPR001296">
    <property type="entry name" value="Glyco_trans_1"/>
</dbReference>
<evidence type="ECO:0000259" key="1">
    <source>
        <dbReference type="Pfam" id="PF00534"/>
    </source>
</evidence>
<dbReference type="InterPro" id="IPR028098">
    <property type="entry name" value="Glyco_trans_4-like_N"/>
</dbReference>
<dbReference type="EMBL" id="JBJHZY010000002">
    <property type="protein sequence ID" value="MFL0268891.1"/>
    <property type="molecule type" value="Genomic_DNA"/>
</dbReference>
<evidence type="ECO:0000313" key="4">
    <source>
        <dbReference type="Proteomes" id="UP001623661"/>
    </source>
</evidence>
<dbReference type="PANTHER" id="PTHR45947">
    <property type="entry name" value="SULFOQUINOVOSYL TRANSFERASE SQD2"/>
    <property type="match status" value="1"/>
</dbReference>